<evidence type="ECO:0000313" key="1">
    <source>
        <dbReference type="EMBL" id="MDQ7910787.1"/>
    </source>
</evidence>
<dbReference type="Proteomes" id="UP001230908">
    <property type="component" value="Unassembled WGS sequence"/>
</dbReference>
<organism evidence="1 2">
    <name type="scientific">Phytohabitans maris</name>
    <dbReference type="NCBI Taxonomy" id="3071409"/>
    <lineage>
        <taxon>Bacteria</taxon>
        <taxon>Bacillati</taxon>
        <taxon>Actinomycetota</taxon>
        <taxon>Actinomycetes</taxon>
        <taxon>Micromonosporales</taxon>
        <taxon>Micromonosporaceae</taxon>
    </lineage>
</organism>
<accession>A0ABU0ZWA7</accession>
<dbReference type="RefSeq" id="WP_308718028.1">
    <property type="nucleotide sequence ID" value="NZ_JAVHUY010000062.1"/>
</dbReference>
<sequence>MRRPSDRMFMIINGEPILSVDGLSLLIDVPVAEIKAEAARQGIDVQVMVLPAAWERQGRRIAVRLAVRGIGRGDIPAALDFLAAERARRDGSTVARAG</sequence>
<gene>
    <name evidence="1" type="ORF">RB614_40480</name>
</gene>
<protein>
    <submittedName>
        <fullName evidence="1">Uncharacterized protein</fullName>
    </submittedName>
</protein>
<reference evidence="1 2" key="1">
    <citation type="submission" date="2023-08" db="EMBL/GenBank/DDBJ databases">
        <title>Phytohabitans sansha sp. nov., isolated from marine sediment.</title>
        <authorList>
            <person name="Zhao Y."/>
            <person name="Yi K."/>
        </authorList>
    </citation>
    <scope>NUCLEOTIDE SEQUENCE [LARGE SCALE GENOMIC DNA]</scope>
    <source>
        <strain evidence="1 2">ZYX-F-186</strain>
    </source>
</reference>
<evidence type="ECO:0000313" key="2">
    <source>
        <dbReference type="Proteomes" id="UP001230908"/>
    </source>
</evidence>
<proteinExistence type="predicted"/>
<keyword evidence="2" id="KW-1185">Reference proteome</keyword>
<name>A0ABU0ZWA7_9ACTN</name>
<dbReference type="EMBL" id="JAVHUY010000062">
    <property type="protein sequence ID" value="MDQ7910787.1"/>
    <property type="molecule type" value="Genomic_DNA"/>
</dbReference>
<comment type="caution">
    <text evidence="1">The sequence shown here is derived from an EMBL/GenBank/DDBJ whole genome shotgun (WGS) entry which is preliminary data.</text>
</comment>